<evidence type="ECO:0000256" key="2">
    <source>
        <dbReference type="RuleBase" id="RU004324"/>
    </source>
</evidence>
<keyword evidence="1 2" id="KW-0545">Nucleotide biosynthesis</keyword>
<name>A0A4R6UIW9_9GAMM</name>
<dbReference type="Proteomes" id="UP000295375">
    <property type="component" value="Unassembled WGS sequence"/>
</dbReference>
<evidence type="ECO:0000313" key="6">
    <source>
        <dbReference type="Proteomes" id="UP000295375"/>
    </source>
</evidence>
<dbReference type="InterPro" id="IPR029099">
    <property type="entry name" value="Pribosyltran_N"/>
</dbReference>
<dbReference type="InterPro" id="IPR000836">
    <property type="entry name" value="PRTase_dom"/>
</dbReference>
<dbReference type="OrthoDB" id="324294at2"/>
<feature type="domain" description="Ribose-phosphate pyrophosphokinase N-terminal" evidence="4">
    <location>
        <begin position="7"/>
        <end position="116"/>
    </location>
</feature>
<dbReference type="NCBIfam" id="TIGR01251">
    <property type="entry name" value="ribP_PPkin"/>
    <property type="match status" value="1"/>
</dbReference>
<dbReference type="GO" id="GO:0002189">
    <property type="term" value="C:ribose phosphate diphosphokinase complex"/>
    <property type="evidence" value="ECO:0007669"/>
    <property type="project" value="TreeGrafter"/>
</dbReference>
<dbReference type="GO" id="GO:0000287">
    <property type="term" value="F:magnesium ion binding"/>
    <property type="evidence" value="ECO:0007669"/>
    <property type="project" value="InterPro"/>
</dbReference>
<comment type="caution">
    <text evidence="5">The sequence shown here is derived from an EMBL/GenBank/DDBJ whole genome shotgun (WGS) entry which is preliminary data.</text>
</comment>
<dbReference type="Pfam" id="PF13793">
    <property type="entry name" value="Pribosyltran_N"/>
    <property type="match status" value="1"/>
</dbReference>
<organism evidence="5 6">
    <name type="scientific">Permianibacter aggregans</name>
    <dbReference type="NCBI Taxonomy" id="1510150"/>
    <lineage>
        <taxon>Bacteria</taxon>
        <taxon>Pseudomonadati</taxon>
        <taxon>Pseudomonadota</taxon>
        <taxon>Gammaproteobacteria</taxon>
        <taxon>Pseudomonadales</taxon>
        <taxon>Pseudomonadaceae</taxon>
        <taxon>Permianibacter</taxon>
    </lineage>
</organism>
<dbReference type="InterPro" id="IPR005946">
    <property type="entry name" value="Rib-P_diPkinase"/>
</dbReference>
<dbReference type="FunFam" id="3.40.50.2020:FF:000014">
    <property type="entry name" value="Ribose-phosphate pyrophosphokinase 1"/>
    <property type="match status" value="1"/>
</dbReference>
<evidence type="ECO:0000259" key="3">
    <source>
        <dbReference type="Pfam" id="PF00156"/>
    </source>
</evidence>
<dbReference type="Pfam" id="PF00156">
    <property type="entry name" value="Pribosyltran"/>
    <property type="match status" value="1"/>
</dbReference>
<feature type="domain" description="Phosphoribosyltransferase" evidence="3">
    <location>
        <begin position="158"/>
        <end position="246"/>
    </location>
</feature>
<gene>
    <name evidence="5" type="ORF">EV696_12231</name>
</gene>
<keyword evidence="5" id="KW-0808">Transferase</keyword>
<dbReference type="CDD" id="cd06223">
    <property type="entry name" value="PRTases_typeI"/>
    <property type="match status" value="1"/>
</dbReference>
<dbReference type="InterPro" id="IPR029057">
    <property type="entry name" value="PRTase-like"/>
</dbReference>
<dbReference type="GO" id="GO:0006164">
    <property type="term" value="P:purine nucleotide biosynthetic process"/>
    <property type="evidence" value="ECO:0007669"/>
    <property type="project" value="TreeGrafter"/>
</dbReference>
<dbReference type="NCBIfam" id="NF005537">
    <property type="entry name" value="PRK07199.1"/>
    <property type="match status" value="1"/>
</dbReference>
<dbReference type="EMBL" id="SNYM01000022">
    <property type="protein sequence ID" value="TDQ44975.1"/>
    <property type="molecule type" value="Genomic_DNA"/>
</dbReference>
<reference evidence="5 6" key="1">
    <citation type="submission" date="2019-03" db="EMBL/GenBank/DDBJ databases">
        <title>Genomic Encyclopedia of Type Strains, Phase IV (KMG-IV): sequencing the most valuable type-strain genomes for metagenomic binning, comparative biology and taxonomic classification.</title>
        <authorList>
            <person name="Goeker M."/>
        </authorList>
    </citation>
    <scope>NUCLEOTIDE SEQUENCE [LARGE SCALE GENOMIC DNA]</scope>
    <source>
        <strain evidence="5 6">DSM 103792</strain>
    </source>
</reference>
<accession>A0A4R6UIW9</accession>
<dbReference type="SMART" id="SM01400">
    <property type="entry name" value="Pribosyltran_N"/>
    <property type="match status" value="1"/>
</dbReference>
<keyword evidence="6" id="KW-1185">Reference proteome</keyword>
<comment type="similarity">
    <text evidence="2">Belongs to the ribose-phosphate pyrophosphokinase family.</text>
</comment>
<dbReference type="GO" id="GO:0006015">
    <property type="term" value="P:5-phosphoribose 1-diphosphate biosynthetic process"/>
    <property type="evidence" value="ECO:0007669"/>
    <property type="project" value="TreeGrafter"/>
</dbReference>
<dbReference type="AlphaFoldDB" id="A0A4R6UIW9"/>
<proteinExistence type="inferred from homology"/>
<dbReference type="SUPFAM" id="SSF53271">
    <property type="entry name" value="PRTase-like"/>
    <property type="match status" value="2"/>
</dbReference>
<keyword evidence="5" id="KW-0418">Kinase</keyword>
<dbReference type="RefSeq" id="WP_133592978.1">
    <property type="nucleotide sequence ID" value="NZ_CP037953.1"/>
</dbReference>
<dbReference type="Gene3D" id="3.40.50.2020">
    <property type="match status" value="2"/>
</dbReference>
<protein>
    <submittedName>
        <fullName evidence="5">Ribose-phosphate pyrophosphokinase</fullName>
    </submittedName>
</protein>
<dbReference type="GO" id="GO:0004749">
    <property type="term" value="F:ribose phosphate diphosphokinase activity"/>
    <property type="evidence" value="ECO:0007669"/>
    <property type="project" value="TreeGrafter"/>
</dbReference>
<evidence type="ECO:0000313" key="5">
    <source>
        <dbReference type="EMBL" id="TDQ44975.1"/>
    </source>
</evidence>
<dbReference type="PANTHER" id="PTHR10210:SF41">
    <property type="entry name" value="RIBOSE-PHOSPHATE PYROPHOSPHOKINASE 1, CHLOROPLASTIC"/>
    <property type="match status" value="1"/>
</dbReference>
<dbReference type="PANTHER" id="PTHR10210">
    <property type="entry name" value="RIBOSE-PHOSPHATE DIPHOSPHOKINASE FAMILY MEMBER"/>
    <property type="match status" value="1"/>
</dbReference>
<evidence type="ECO:0000256" key="1">
    <source>
        <dbReference type="ARBA" id="ARBA00022727"/>
    </source>
</evidence>
<evidence type="ECO:0000259" key="4">
    <source>
        <dbReference type="Pfam" id="PF13793"/>
    </source>
</evidence>
<dbReference type="GO" id="GO:0005737">
    <property type="term" value="C:cytoplasm"/>
    <property type="evidence" value="ECO:0007669"/>
    <property type="project" value="TreeGrafter"/>
</dbReference>
<sequence length="301" mass="33430">MSDSLWFTVDNNIELQQGVLSRLDIELGNVLIRHFPDGESYVRVESDCRDRDIIIQCTLTEPDARILPLFFLADTARELGARSVGLVAPYLAYMRQDKRFQVGESISSRLFAQYLSARFDWLLTVDPHLHRFHTLEDLYGIPCRVIHAAPALTSYIAQAIPNALLIGPDSESEQWVSAIAKMGDMPYQVLQKERRGDRDVSVSIPETSRWKHHTPVLIDDMISTGQTLIETIGHLKSAGLNAPICVSVHGLFSESADVRIMAAGAARIVTTNSIVHRTNAIDLAPLIAEALPTMLPVHRGA</sequence>
<dbReference type="GO" id="GO:0016301">
    <property type="term" value="F:kinase activity"/>
    <property type="evidence" value="ECO:0007669"/>
    <property type="project" value="UniProtKB-KW"/>
</dbReference>